<dbReference type="CDD" id="cd06267">
    <property type="entry name" value="PBP1_LacI_sugar_binding-like"/>
    <property type="match status" value="1"/>
</dbReference>
<dbReference type="InterPro" id="IPR028082">
    <property type="entry name" value="Peripla_BP_I"/>
</dbReference>
<dbReference type="InterPro" id="IPR001387">
    <property type="entry name" value="Cro/C1-type_HTH"/>
</dbReference>
<dbReference type="Gene3D" id="3.40.50.2300">
    <property type="match status" value="2"/>
</dbReference>
<dbReference type="Pfam" id="PF13377">
    <property type="entry name" value="Peripla_BP_3"/>
    <property type="match status" value="1"/>
</dbReference>
<keyword evidence="7" id="KW-1185">Reference proteome</keyword>
<dbReference type="GO" id="GO:0000976">
    <property type="term" value="F:transcription cis-regulatory region binding"/>
    <property type="evidence" value="ECO:0007669"/>
    <property type="project" value="TreeGrafter"/>
</dbReference>
<dbReference type="SUPFAM" id="SSF47413">
    <property type="entry name" value="lambda repressor-like DNA-binding domains"/>
    <property type="match status" value="1"/>
</dbReference>
<protein>
    <submittedName>
        <fullName evidence="6">LacI family transcriptional regulator</fullName>
    </submittedName>
</protein>
<evidence type="ECO:0000256" key="2">
    <source>
        <dbReference type="ARBA" id="ARBA00023125"/>
    </source>
</evidence>
<feature type="domain" description="HTH lacI-type" evidence="4">
    <location>
        <begin position="5"/>
        <end position="59"/>
    </location>
</feature>
<dbReference type="PROSITE" id="PS50943">
    <property type="entry name" value="HTH_CROC1"/>
    <property type="match status" value="1"/>
</dbReference>
<keyword evidence="2" id="KW-0238">DNA-binding</keyword>
<evidence type="ECO:0000259" key="5">
    <source>
        <dbReference type="PROSITE" id="PS50943"/>
    </source>
</evidence>
<gene>
    <name evidence="6" type="ORF">BJ994_003557</name>
</gene>
<dbReference type="EMBL" id="JAATJL010000001">
    <property type="protein sequence ID" value="NJC24481.1"/>
    <property type="molecule type" value="Genomic_DNA"/>
</dbReference>
<dbReference type="InterPro" id="IPR010982">
    <property type="entry name" value="Lambda_DNA-bd_dom_sf"/>
</dbReference>
<evidence type="ECO:0000256" key="1">
    <source>
        <dbReference type="ARBA" id="ARBA00023015"/>
    </source>
</evidence>
<dbReference type="InterPro" id="IPR000843">
    <property type="entry name" value="HTH_LacI"/>
</dbReference>
<dbReference type="PANTHER" id="PTHR30146">
    <property type="entry name" value="LACI-RELATED TRANSCRIPTIONAL REPRESSOR"/>
    <property type="match status" value="1"/>
</dbReference>
<evidence type="ECO:0000259" key="4">
    <source>
        <dbReference type="PROSITE" id="PS50932"/>
    </source>
</evidence>
<evidence type="ECO:0000256" key="3">
    <source>
        <dbReference type="ARBA" id="ARBA00023163"/>
    </source>
</evidence>
<evidence type="ECO:0000313" key="7">
    <source>
        <dbReference type="Proteomes" id="UP000547458"/>
    </source>
</evidence>
<feature type="domain" description="HTH cro/C1-type" evidence="5">
    <location>
        <begin position="6"/>
        <end position="49"/>
    </location>
</feature>
<name>A0A846S224_9MICC</name>
<dbReference type="SMART" id="SM00354">
    <property type="entry name" value="HTH_LACI"/>
    <property type="match status" value="1"/>
</dbReference>
<proteinExistence type="predicted"/>
<dbReference type="CDD" id="cd01392">
    <property type="entry name" value="HTH_LacI"/>
    <property type="match status" value="1"/>
</dbReference>
<sequence>MSTNPTMNDVARTAGVALKTVSRFVNGETNINPLLAARIADAIVALGYRRNLAAARIRPGWTSKILGLVISDHANPYYSALTRAIEQTVRARGYLLISASSEEDGPTFDRVVERLLEQRVDGLIVVPPRSPGRPWAQVMPPIPPLVVLDRPSDAADADTILADNAGGSELAVQTLIAGGAHRIAFIGDSLQLYTMRERFAGYKAALTVAGHAVDDALVATDAHSHEDARASVIRLMREGNPDAIFAANNRAAIGSLFAFRELGHRIPMIAFDDFEAAQLAEPPISVVTQNITEMGHLAAERVIDRATGGEKTPTTTVLPTALVLRGSELPDDILIEKV</sequence>
<dbReference type="Proteomes" id="UP000547458">
    <property type="component" value="Unassembled WGS sequence"/>
</dbReference>
<comment type="caution">
    <text evidence="6">The sequence shown here is derived from an EMBL/GenBank/DDBJ whole genome shotgun (WGS) entry which is preliminary data.</text>
</comment>
<organism evidence="6 7">
    <name type="scientific">Arthrobacter pigmenti</name>
    <dbReference type="NCBI Taxonomy" id="271432"/>
    <lineage>
        <taxon>Bacteria</taxon>
        <taxon>Bacillati</taxon>
        <taxon>Actinomycetota</taxon>
        <taxon>Actinomycetes</taxon>
        <taxon>Micrococcales</taxon>
        <taxon>Micrococcaceae</taxon>
        <taxon>Arthrobacter</taxon>
    </lineage>
</organism>
<keyword evidence="1" id="KW-0805">Transcription regulation</keyword>
<dbReference type="AlphaFoldDB" id="A0A846S224"/>
<accession>A0A846S224</accession>
<dbReference type="GO" id="GO:0003700">
    <property type="term" value="F:DNA-binding transcription factor activity"/>
    <property type="evidence" value="ECO:0007669"/>
    <property type="project" value="TreeGrafter"/>
</dbReference>
<evidence type="ECO:0000313" key="6">
    <source>
        <dbReference type="EMBL" id="NJC24481.1"/>
    </source>
</evidence>
<reference evidence="6 7" key="1">
    <citation type="submission" date="2020-03" db="EMBL/GenBank/DDBJ databases">
        <title>Sequencing the genomes of 1000 actinobacteria strains.</title>
        <authorList>
            <person name="Klenk H.-P."/>
        </authorList>
    </citation>
    <scope>NUCLEOTIDE SEQUENCE [LARGE SCALE GENOMIC DNA]</scope>
    <source>
        <strain evidence="6 7">DSM 16403</strain>
    </source>
</reference>
<dbReference type="InterPro" id="IPR046335">
    <property type="entry name" value="LacI/GalR-like_sensor"/>
</dbReference>
<dbReference type="PROSITE" id="PS50932">
    <property type="entry name" value="HTH_LACI_2"/>
    <property type="match status" value="1"/>
</dbReference>
<dbReference type="Gene3D" id="1.10.260.40">
    <property type="entry name" value="lambda repressor-like DNA-binding domains"/>
    <property type="match status" value="1"/>
</dbReference>
<dbReference type="Pfam" id="PF00356">
    <property type="entry name" value="LacI"/>
    <property type="match status" value="1"/>
</dbReference>
<keyword evidence="3" id="KW-0804">Transcription</keyword>
<dbReference type="SUPFAM" id="SSF53822">
    <property type="entry name" value="Periplasmic binding protein-like I"/>
    <property type="match status" value="1"/>
</dbReference>
<dbReference type="PANTHER" id="PTHR30146:SF109">
    <property type="entry name" value="HTH-TYPE TRANSCRIPTIONAL REGULATOR GALS"/>
    <property type="match status" value="1"/>
</dbReference>
<dbReference type="RefSeq" id="WP_167995723.1">
    <property type="nucleotide sequence ID" value="NZ_JAATJL010000001.1"/>
</dbReference>